<reference evidence="1" key="1">
    <citation type="submission" date="2017-05" db="UniProtKB">
        <authorList>
            <consortium name="EnsemblMetazoa"/>
        </authorList>
    </citation>
    <scope>IDENTIFICATION</scope>
</reference>
<evidence type="ECO:0000313" key="1">
    <source>
        <dbReference type="EnsemblMetazoa" id="Aqu2.1.40101_001"/>
    </source>
</evidence>
<sequence>MLEKANDQDLGSLLTYMIRNIDSKIATGSDISQYQLMYVKEAPIDNSKNVLICHAFLLYFQRDNMESIIPDKAIKHRLYHL</sequence>
<dbReference type="EnsemblMetazoa" id="Aqu2.1.40101_001">
    <property type="protein sequence ID" value="Aqu2.1.40101_001"/>
    <property type="gene ID" value="Aqu2.1.40101"/>
</dbReference>
<proteinExistence type="predicted"/>
<accession>A0A1X7VIC5</accession>
<name>A0A1X7VIC5_AMPQE</name>
<dbReference type="AlphaFoldDB" id="A0A1X7VIC5"/>
<dbReference type="InParanoid" id="A0A1X7VIC5"/>
<protein>
    <submittedName>
        <fullName evidence="1">Uncharacterized protein</fullName>
    </submittedName>
</protein>
<organism evidence="1">
    <name type="scientific">Amphimedon queenslandica</name>
    <name type="common">Sponge</name>
    <dbReference type="NCBI Taxonomy" id="400682"/>
    <lineage>
        <taxon>Eukaryota</taxon>
        <taxon>Metazoa</taxon>
        <taxon>Porifera</taxon>
        <taxon>Demospongiae</taxon>
        <taxon>Heteroscleromorpha</taxon>
        <taxon>Haplosclerida</taxon>
        <taxon>Niphatidae</taxon>
        <taxon>Amphimedon</taxon>
    </lineage>
</organism>